<comment type="caution">
    <text evidence="2">The sequence shown here is derived from an EMBL/GenBank/DDBJ whole genome shotgun (WGS) entry which is preliminary data.</text>
</comment>
<evidence type="ECO:0000313" key="2">
    <source>
        <dbReference type="EMBL" id="NMP24163.1"/>
    </source>
</evidence>
<evidence type="ECO:0000256" key="1">
    <source>
        <dbReference type="SAM" id="Phobius"/>
    </source>
</evidence>
<name>A0A7Y0L6Z0_9FIRM</name>
<keyword evidence="1" id="KW-0812">Transmembrane</keyword>
<feature type="transmembrane region" description="Helical" evidence="1">
    <location>
        <begin position="140"/>
        <end position="157"/>
    </location>
</feature>
<protein>
    <submittedName>
        <fullName evidence="2">Uncharacterized protein</fullName>
    </submittedName>
</protein>
<dbReference type="RefSeq" id="WP_169102036.1">
    <property type="nucleotide sequence ID" value="NZ_JABBVZ010000088.1"/>
</dbReference>
<keyword evidence="1" id="KW-1133">Transmembrane helix</keyword>
<dbReference type="EMBL" id="JABBVZ010000088">
    <property type="protein sequence ID" value="NMP24163.1"/>
    <property type="molecule type" value="Genomic_DNA"/>
</dbReference>
<feature type="transmembrane region" description="Helical" evidence="1">
    <location>
        <begin position="108"/>
        <end position="128"/>
    </location>
</feature>
<keyword evidence="1" id="KW-0472">Membrane</keyword>
<keyword evidence="3" id="KW-1185">Reference proteome</keyword>
<reference evidence="2 3" key="1">
    <citation type="submission" date="2020-04" db="EMBL/GenBank/DDBJ databases">
        <authorList>
            <person name="Zhang R."/>
            <person name="Schippers A."/>
        </authorList>
    </citation>
    <scope>NUCLEOTIDE SEQUENCE [LARGE SCALE GENOMIC DNA]</scope>
    <source>
        <strain evidence="2 3">DSM 109850</strain>
    </source>
</reference>
<feature type="transmembrane region" description="Helical" evidence="1">
    <location>
        <begin position="358"/>
        <end position="377"/>
    </location>
</feature>
<proteinExistence type="predicted"/>
<accession>A0A7Y0L6Z0</accession>
<dbReference type="Proteomes" id="UP000533476">
    <property type="component" value="Unassembled WGS sequence"/>
</dbReference>
<evidence type="ECO:0000313" key="3">
    <source>
        <dbReference type="Proteomes" id="UP000533476"/>
    </source>
</evidence>
<feature type="transmembrane region" description="Helical" evidence="1">
    <location>
        <begin position="279"/>
        <end position="297"/>
    </location>
</feature>
<dbReference type="AlphaFoldDB" id="A0A7Y0L6Z0"/>
<gene>
    <name evidence="2" type="ORF">HIJ39_17670</name>
</gene>
<feature type="transmembrane region" description="Helical" evidence="1">
    <location>
        <begin position="309"/>
        <end position="337"/>
    </location>
</feature>
<organism evidence="2 3">
    <name type="scientific">Sulfobacillus harzensis</name>
    <dbReference type="NCBI Taxonomy" id="2729629"/>
    <lineage>
        <taxon>Bacteria</taxon>
        <taxon>Bacillati</taxon>
        <taxon>Bacillota</taxon>
        <taxon>Clostridia</taxon>
        <taxon>Eubacteriales</taxon>
        <taxon>Clostridiales Family XVII. Incertae Sedis</taxon>
        <taxon>Sulfobacillus</taxon>
    </lineage>
</organism>
<feature type="transmembrane region" description="Helical" evidence="1">
    <location>
        <begin position="230"/>
        <end position="258"/>
    </location>
</feature>
<feature type="transmembrane region" description="Helical" evidence="1">
    <location>
        <begin position="24"/>
        <end position="45"/>
    </location>
</feature>
<sequence>MTSSLESIKARGPFHLSAVWRPRFRVYTVGVLATLSLVLPLIQFYNGGVTGDVWWVWKAGQWMVAHHRILMHDPAGWNGAALAGHSWVNLEWGWELFLYVANPHLNPWIFMLLLGIFELVMLVGFVWAMRTMAPRLAPELIMALYMIYATFAFPFTVKLRAEMFSYMAFPFLLGILWRGREDSRWLWLLTPFAALWANMHGSWLMIGVLGGLEVMMSLAGRRWNAAGRQLLWAVVLPVLSGVLLTPEHIRVLTYAWWLDHNKEITTHIQEWLPIDFRQLSLAVWGVATLAAWVWRGWAHRRYPWILDLWFLGITLAFFDEIRMLTYFGLVFMLWWGYGLGHSRPYQDWLPPNRGDKPFYGGVAIATLLSFGIAFGVMSSHPNRVNNDPVPAPVMTWLHQHAYPGVLAPDAVGGFLIAHNIHGVYMDGRADFYLANGRRFQQYISLISGTDKPRRVASILKQGDVTVMAWPKSMLNPSFDWFLSGYHWRVRLRAKGWIVAQAPSS</sequence>
<feature type="transmembrane region" description="Helical" evidence="1">
    <location>
        <begin position="186"/>
        <end position="210"/>
    </location>
</feature>